<comment type="caution">
    <text evidence="10">The sequence shown here is derived from an EMBL/GenBank/DDBJ whole genome shotgun (WGS) entry which is preliminary data.</text>
</comment>
<dbReference type="EMBL" id="JRFJ01000005">
    <property type="protein sequence ID" value="KHJ53537.1"/>
    <property type="molecule type" value="Genomic_DNA"/>
</dbReference>
<organism evidence="10 11">
    <name type="scientific">Aureimonas altamirensis</name>
    <dbReference type="NCBI Taxonomy" id="370622"/>
    <lineage>
        <taxon>Bacteria</taxon>
        <taxon>Pseudomonadati</taxon>
        <taxon>Pseudomonadota</taxon>
        <taxon>Alphaproteobacteria</taxon>
        <taxon>Hyphomicrobiales</taxon>
        <taxon>Aurantimonadaceae</taxon>
        <taxon>Aureimonas</taxon>
    </lineage>
</organism>
<gene>
    <name evidence="10" type="ORF">LA66_16455</name>
</gene>
<evidence type="ECO:0000313" key="11">
    <source>
        <dbReference type="Proteomes" id="UP000030826"/>
    </source>
</evidence>
<dbReference type="STRING" id="370622.LA66_16455"/>
<feature type="domain" description="ABC transmembrane type-1" evidence="9">
    <location>
        <begin position="146"/>
        <end position="424"/>
    </location>
</feature>
<evidence type="ECO:0000256" key="4">
    <source>
        <dbReference type="ARBA" id="ARBA00022840"/>
    </source>
</evidence>
<dbReference type="SUPFAM" id="SSF52540">
    <property type="entry name" value="P-loop containing nucleoside triphosphate hydrolases"/>
    <property type="match status" value="1"/>
</dbReference>
<name>A0A0B1Q3R2_9HYPH</name>
<dbReference type="PANTHER" id="PTHR43394">
    <property type="entry name" value="ATP-DEPENDENT PERMEASE MDL1, MITOCHONDRIAL"/>
    <property type="match status" value="1"/>
</dbReference>
<keyword evidence="4" id="KW-0067">ATP-binding</keyword>
<protein>
    <submittedName>
        <fullName evidence="10">ABC transporter</fullName>
    </submittedName>
</protein>
<feature type="transmembrane region" description="Helical" evidence="7">
    <location>
        <begin position="143"/>
        <end position="163"/>
    </location>
</feature>
<evidence type="ECO:0000256" key="2">
    <source>
        <dbReference type="ARBA" id="ARBA00022692"/>
    </source>
</evidence>
<dbReference type="SUPFAM" id="SSF90123">
    <property type="entry name" value="ABC transporter transmembrane region"/>
    <property type="match status" value="1"/>
</dbReference>
<dbReference type="GO" id="GO:0016887">
    <property type="term" value="F:ATP hydrolysis activity"/>
    <property type="evidence" value="ECO:0007669"/>
    <property type="project" value="InterPro"/>
</dbReference>
<evidence type="ECO:0000259" key="8">
    <source>
        <dbReference type="PROSITE" id="PS50893"/>
    </source>
</evidence>
<dbReference type="SMART" id="SM00382">
    <property type="entry name" value="AAA"/>
    <property type="match status" value="1"/>
</dbReference>
<evidence type="ECO:0000313" key="10">
    <source>
        <dbReference type="EMBL" id="KHJ53537.1"/>
    </source>
</evidence>
<feature type="domain" description="ABC transporter" evidence="8">
    <location>
        <begin position="458"/>
        <end position="693"/>
    </location>
</feature>
<dbReference type="Pfam" id="PF00005">
    <property type="entry name" value="ABC_tran"/>
    <property type="match status" value="1"/>
</dbReference>
<proteinExistence type="predicted"/>
<reference evidence="10 11" key="1">
    <citation type="submission" date="2014-09" db="EMBL/GenBank/DDBJ databases">
        <title>Isolation and characterization of Aurantimonas altamirensis ON-56566 from clinical sample following a dog bite.</title>
        <authorList>
            <person name="Eshaghi A."/>
            <person name="Li A."/>
            <person name="Shahinas D."/>
            <person name="Bahn P."/>
            <person name="Kus J.V."/>
            <person name="Patel S.N."/>
        </authorList>
    </citation>
    <scope>NUCLEOTIDE SEQUENCE [LARGE SCALE GENOMIC DNA]</scope>
    <source>
        <strain evidence="10 11">ON-56566</strain>
    </source>
</reference>
<dbReference type="GO" id="GO:0005886">
    <property type="term" value="C:plasma membrane"/>
    <property type="evidence" value="ECO:0007669"/>
    <property type="project" value="UniProtKB-SubCell"/>
</dbReference>
<evidence type="ECO:0000256" key="5">
    <source>
        <dbReference type="ARBA" id="ARBA00022989"/>
    </source>
</evidence>
<dbReference type="InterPro" id="IPR003439">
    <property type="entry name" value="ABC_transporter-like_ATP-bd"/>
</dbReference>
<evidence type="ECO:0000259" key="9">
    <source>
        <dbReference type="PROSITE" id="PS50929"/>
    </source>
</evidence>
<dbReference type="Pfam" id="PF00664">
    <property type="entry name" value="ABC_membrane"/>
    <property type="match status" value="1"/>
</dbReference>
<dbReference type="PROSITE" id="PS50929">
    <property type="entry name" value="ABC_TM1F"/>
    <property type="match status" value="1"/>
</dbReference>
<evidence type="ECO:0000256" key="1">
    <source>
        <dbReference type="ARBA" id="ARBA00004651"/>
    </source>
</evidence>
<dbReference type="InterPro" id="IPR011527">
    <property type="entry name" value="ABC1_TM_dom"/>
</dbReference>
<dbReference type="Gene3D" id="1.20.1560.10">
    <property type="entry name" value="ABC transporter type 1, transmembrane domain"/>
    <property type="match status" value="1"/>
</dbReference>
<sequence length="697" mass="76773">MSVLFAILSRLATLQGEVVDRLALKDAAEAAEKAGTKPLAQLQFVIARLHLPKLRQMQRPDPAIVPLVVHSEDRWFILRGQNSQGQWVMESWDAEKQGFVEGVWEEAANAGFYRMRMALPFKASSSKVFHLIRDEVFSHWKTLGDIMLSTVLINLIAIASSFYSMQVYDRVVPTGATQTLLVLTIGVFAAIMFELASKYARSAAYERLVDFVDQHLTRAVYMRLLSVRLDQMPKSVGSLAAQIRGYESVRAFLTSVSSYLLVDAPFAIFFILIIWSIVGWIAAIPVAMLVASICIGLYYRRRMDALALKANAASNLKNGLLVETIEGAETIKSGQGGWRMLSRWLSVTDDARQNEMEMRHVSEHAAYIAAAMQQLCYSGLIAAGALIVSTGHVTMGGLIACSILSGRALAPVSAIPGQLVQWSNVRASIQGLDRLWQLKDDHDGEEHPVILPQLSGRYRFETVASYYGERVAFQVEKLDINAGEKIGVIGPIGAGKTTLLRLLSGMYKPGKGRITLDDVDLSHLSKPVIAENVGYLQQEGRLFAGTLRDNLVLGLLDPGDDTILEAARLTGLMTAVIAGHPKGLQQPIFEGGIGLSGGQRQLVNLTRTFLRKPRVWLLDEPTASMDRATEEMVIQALRREIRKDDTVVIVTHKPEMLSLVDRLIVVTGNKVVVDGPRDAVLRHLQQMSQGQAEKVPA</sequence>
<dbReference type="InterPro" id="IPR003593">
    <property type="entry name" value="AAA+_ATPase"/>
</dbReference>
<dbReference type="GO" id="GO:0005524">
    <property type="term" value="F:ATP binding"/>
    <property type="evidence" value="ECO:0007669"/>
    <property type="project" value="UniProtKB-KW"/>
</dbReference>
<feature type="transmembrane region" description="Helical" evidence="7">
    <location>
        <begin position="175"/>
        <end position="193"/>
    </location>
</feature>
<dbReference type="Gene3D" id="3.40.50.300">
    <property type="entry name" value="P-loop containing nucleotide triphosphate hydrolases"/>
    <property type="match status" value="1"/>
</dbReference>
<dbReference type="InterPro" id="IPR036640">
    <property type="entry name" value="ABC1_TM_sf"/>
</dbReference>
<keyword evidence="3" id="KW-0547">Nucleotide-binding</keyword>
<feature type="transmembrane region" description="Helical" evidence="7">
    <location>
        <begin position="251"/>
        <end position="274"/>
    </location>
</feature>
<dbReference type="InterPro" id="IPR027417">
    <property type="entry name" value="P-loop_NTPase"/>
</dbReference>
<feature type="transmembrane region" description="Helical" evidence="7">
    <location>
        <begin position="280"/>
        <end position="299"/>
    </location>
</feature>
<accession>A0A0B1Q3R2</accession>
<dbReference type="OrthoDB" id="9808328at2"/>
<dbReference type="PANTHER" id="PTHR43394:SF1">
    <property type="entry name" value="ATP-BINDING CASSETTE SUB-FAMILY B MEMBER 10, MITOCHONDRIAL"/>
    <property type="match status" value="1"/>
</dbReference>
<keyword evidence="6 7" id="KW-0472">Membrane</keyword>
<keyword evidence="2 7" id="KW-0812">Transmembrane</keyword>
<evidence type="ECO:0000256" key="7">
    <source>
        <dbReference type="SAM" id="Phobius"/>
    </source>
</evidence>
<keyword evidence="5 7" id="KW-1133">Transmembrane helix</keyword>
<comment type="subcellular location">
    <subcellularLocation>
        <location evidence="1">Cell membrane</location>
        <topology evidence="1">Multi-pass membrane protein</topology>
    </subcellularLocation>
</comment>
<dbReference type="AlphaFoldDB" id="A0A0B1Q3R2"/>
<dbReference type="GO" id="GO:0015421">
    <property type="term" value="F:ABC-type oligopeptide transporter activity"/>
    <property type="evidence" value="ECO:0007669"/>
    <property type="project" value="TreeGrafter"/>
</dbReference>
<dbReference type="PROSITE" id="PS50893">
    <property type="entry name" value="ABC_TRANSPORTER_2"/>
    <property type="match status" value="1"/>
</dbReference>
<dbReference type="InterPro" id="IPR039421">
    <property type="entry name" value="Type_1_exporter"/>
</dbReference>
<dbReference type="Proteomes" id="UP000030826">
    <property type="component" value="Unassembled WGS sequence"/>
</dbReference>
<evidence type="ECO:0000256" key="3">
    <source>
        <dbReference type="ARBA" id="ARBA00022741"/>
    </source>
</evidence>
<evidence type="ECO:0000256" key="6">
    <source>
        <dbReference type="ARBA" id="ARBA00023136"/>
    </source>
</evidence>